<feature type="transmembrane region" description="Helical" evidence="6">
    <location>
        <begin position="44"/>
        <end position="64"/>
    </location>
</feature>
<comment type="subcellular location">
    <subcellularLocation>
        <location evidence="1">Membrane</location>
        <topology evidence="1">Multi-pass membrane protein</topology>
    </subcellularLocation>
</comment>
<reference evidence="8 9" key="1">
    <citation type="submission" date="2023-01" db="EMBL/GenBank/DDBJ databases">
        <title>Analysis of 21 Apiospora genomes using comparative genomics revels a genus with tremendous synthesis potential of carbohydrate active enzymes and secondary metabolites.</title>
        <authorList>
            <person name="Sorensen T."/>
        </authorList>
    </citation>
    <scope>NUCLEOTIDE SEQUENCE [LARGE SCALE GENOMIC DNA]</scope>
    <source>
        <strain evidence="8 9">CBS 24483</strain>
    </source>
</reference>
<feature type="transmembrane region" description="Helical" evidence="6">
    <location>
        <begin position="134"/>
        <end position="164"/>
    </location>
</feature>
<feature type="signal peptide" evidence="7">
    <location>
        <begin position="1"/>
        <end position="20"/>
    </location>
</feature>
<dbReference type="RefSeq" id="XP_066699000.1">
    <property type="nucleotide sequence ID" value="XM_066842888.1"/>
</dbReference>
<protein>
    <submittedName>
        <fullName evidence="8">Amino acid permease protein</fullName>
    </submittedName>
</protein>
<evidence type="ECO:0000256" key="5">
    <source>
        <dbReference type="ARBA" id="ARBA00023136"/>
    </source>
</evidence>
<dbReference type="Pfam" id="PF13520">
    <property type="entry name" value="AA_permease_2"/>
    <property type="match status" value="1"/>
</dbReference>
<dbReference type="Gene3D" id="1.20.1740.10">
    <property type="entry name" value="Amino acid/polyamine transporter I"/>
    <property type="match status" value="1"/>
</dbReference>
<evidence type="ECO:0000256" key="3">
    <source>
        <dbReference type="ARBA" id="ARBA00022692"/>
    </source>
</evidence>
<dbReference type="Proteomes" id="UP001391051">
    <property type="component" value="Unassembled WGS sequence"/>
</dbReference>
<accession>A0ABR1QAF1</accession>
<evidence type="ECO:0000313" key="8">
    <source>
        <dbReference type="EMBL" id="KAK7950938.1"/>
    </source>
</evidence>
<name>A0ABR1QAF1_9PEZI</name>
<evidence type="ECO:0000313" key="9">
    <source>
        <dbReference type="Proteomes" id="UP001391051"/>
    </source>
</evidence>
<feature type="chain" id="PRO_5045908752" evidence="7">
    <location>
        <begin position="21"/>
        <end position="218"/>
    </location>
</feature>
<dbReference type="EMBL" id="JAQQWE010000005">
    <property type="protein sequence ID" value="KAK7950938.1"/>
    <property type="molecule type" value="Genomic_DNA"/>
</dbReference>
<keyword evidence="4 6" id="KW-1133">Transmembrane helix</keyword>
<feature type="transmembrane region" description="Helical" evidence="6">
    <location>
        <begin position="85"/>
        <end position="114"/>
    </location>
</feature>
<keyword evidence="2" id="KW-0813">Transport</keyword>
<keyword evidence="9" id="KW-1185">Reference proteome</keyword>
<organism evidence="8 9">
    <name type="scientific">Apiospora aurea</name>
    <dbReference type="NCBI Taxonomy" id="335848"/>
    <lineage>
        <taxon>Eukaryota</taxon>
        <taxon>Fungi</taxon>
        <taxon>Dikarya</taxon>
        <taxon>Ascomycota</taxon>
        <taxon>Pezizomycotina</taxon>
        <taxon>Sordariomycetes</taxon>
        <taxon>Xylariomycetidae</taxon>
        <taxon>Amphisphaeriales</taxon>
        <taxon>Apiosporaceae</taxon>
        <taxon>Apiospora</taxon>
    </lineage>
</organism>
<evidence type="ECO:0000256" key="4">
    <source>
        <dbReference type="ARBA" id="ARBA00022989"/>
    </source>
</evidence>
<dbReference type="PANTHER" id="PTHR45649">
    <property type="entry name" value="AMINO-ACID PERMEASE BAT1"/>
    <property type="match status" value="1"/>
</dbReference>
<evidence type="ECO:0000256" key="7">
    <source>
        <dbReference type="SAM" id="SignalP"/>
    </source>
</evidence>
<keyword evidence="7" id="KW-0732">Signal</keyword>
<evidence type="ECO:0000256" key="6">
    <source>
        <dbReference type="SAM" id="Phobius"/>
    </source>
</evidence>
<proteinExistence type="predicted"/>
<evidence type="ECO:0000256" key="1">
    <source>
        <dbReference type="ARBA" id="ARBA00004141"/>
    </source>
</evidence>
<comment type="caution">
    <text evidence="8">The sequence shown here is derived from an EMBL/GenBank/DDBJ whole genome shotgun (WGS) entry which is preliminary data.</text>
</comment>
<gene>
    <name evidence="8" type="ORF">PG986_006666</name>
</gene>
<keyword evidence="5 6" id="KW-0472">Membrane</keyword>
<keyword evidence="3 6" id="KW-0812">Transmembrane</keyword>
<dbReference type="GeneID" id="92075950"/>
<dbReference type="InterPro" id="IPR002293">
    <property type="entry name" value="AA/rel_permease1"/>
</dbReference>
<sequence length="218" mass="22836">MTWFTAAWVITGWNAASAVAEETHNARSVAPRFIVTTYCPMSIMGSMVCVLLAFCILDIEAAALGPSGSPAFALLIQRRGRTAGVAFSLLAFLNTAIGGGAAPVTVSCQTAAFARDGGLLNMPVRTCMLLTDGGILMLCLASSPVASGTIYSLAFIAVMVLYALPMAFRIPGAGEGGRRWVPGPWDYCRLSVPIHVAGLVTVLYMTTEGVDTIDGVRP</sequence>
<dbReference type="PANTHER" id="PTHR45649:SF29">
    <property type="entry name" value="AMINO ACID TRANSPORTER (EUROFUNG)"/>
    <property type="match status" value="1"/>
</dbReference>
<evidence type="ECO:0000256" key="2">
    <source>
        <dbReference type="ARBA" id="ARBA00022448"/>
    </source>
</evidence>